<keyword evidence="8" id="KW-1185">Reference proteome</keyword>
<feature type="transmembrane region" description="Helical" evidence="6">
    <location>
        <begin position="40"/>
        <end position="61"/>
    </location>
</feature>
<evidence type="ECO:0000256" key="6">
    <source>
        <dbReference type="RuleBase" id="RU364120"/>
    </source>
</evidence>
<keyword evidence="4 6" id="KW-1133">Transmembrane helix</keyword>
<dbReference type="InterPro" id="IPR010580">
    <property type="entry name" value="ER_stress-assoc"/>
</dbReference>
<reference evidence="7 8" key="1">
    <citation type="submission" date="2016-07" db="EMBL/GenBank/DDBJ databases">
        <title>Pervasive Adenine N6-methylation of Active Genes in Fungi.</title>
        <authorList>
            <consortium name="DOE Joint Genome Institute"/>
            <person name="Mondo S.J."/>
            <person name="Dannebaum R.O."/>
            <person name="Kuo R.C."/>
            <person name="Labutti K."/>
            <person name="Haridas S."/>
            <person name="Kuo A."/>
            <person name="Salamov A."/>
            <person name="Ahrendt S.R."/>
            <person name="Lipzen A."/>
            <person name="Sullivan W."/>
            <person name="Andreopoulos W.B."/>
            <person name="Clum A."/>
            <person name="Lindquist E."/>
            <person name="Daum C."/>
            <person name="Ramamoorthy G.K."/>
            <person name="Gryganskyi A."/>
            <person name="Culley D."/>
            <person name="Magnuson J.K."/>
            <person name="James T.Y."/>
            <person name="O'Malley M.A."/>
            <person name="Stajich J.E."/>
            <person name="Spatafora J.W."/>
            <person name="Visel A."/>
            <person name="Grigoriev I.V."/>
        </authorList>
    </citation>
    <scope>NUCLEOTIDE SEQUENCE [LARGE SCALE GENOMIC DNA]</scope>
    <source>
        <strain evidence="7 8">NRRL 3301</strain>
    </source>
</reference>
<sequence>MTTASTPLLRKKNAVYQNNVHHRGQVKTTLKSSSGLQIPVSYWVLGLLAFVTVGGAVLQVIDLVM</sequence>
<keyword evidence="3 6" id="KW-0256">Endoplasmic reticulum</keyword>
<name>A0A1X2GWU7_9FUNG</name>
<dbReference type="OrthoDB" id="16679at2759"/>
<evidence type="ECO:0000313" key="7">
    <source>
        <dbReference type="EMBL" id="ORX62551.1"/>
    </source>
</evidence>
<comment type="similarity">
    <text evidence="1 6">Belongs to the RAMP4 family.</text>
</comment>
<evidence type="ECO:0000256" key="2">
    <source>
        <dbReference type="ARBA" id="ARBA00022692"/>
    </source>
</evidence>
<keyword evidence="5 6" id="KW-0472">Membrane</keyword>
<dbReference type="GO" id="GO:0030968">
    <property type="term" value="P:endoplasmic reticulum unfolded protein response"/>
    <property type="evidence" value="ECO:0007669"/>
    <property type="project" value="TreeGrafter"/>
</dbReference>
<accession>A0A1X2GWU7</accession>
<dbReference type="PANTHER" id="PTHR15601:SF0">
    <property type="entry name" value="GEO09675P1"/>
    <property type="match status" value="1"/>
</dbReference>
<protein>
    <recommendedName>
        <fullName evidence="6">Stress-associated endoplasmic reticulum protein</fullName>
    </recommendedName>
</protein>
<evidence type="ECO:0000256" key="4">
    <source>
        <dbReference type="ARBA" id="ARBA00022989"/>
    </source>
</evidence>
<proteinExistence type="inferred from homology"/>
<dbReference type="PANTHER" id="PTHR15601">
    <property type="entry name" value="STRESS ASSOCIATED ENDOPLASMIC RETICULUM PROTEIN SERP1/RAMP4"/>
    <property type="match status" value="1"/>
</dbReference>
<comment type="function">
    <text evidence="6">Interacts with target proteins during translocation into the lumen of the endoplasmic reticulum. Protects unfolded target proteins against degradation and facilitate correct glycosylation.</text>
</comment>
<evidence type="ECO:0000256" key="3">
    <source>
        <dbReference type="ARBA" id="ARBA00022824"/>
    </source>
</evidence>
<keyword evidence="2 6" id="KW-0812">Transmembrane</keyword>
<evidence type="ECO:0000256" key="5">
    <source>
        <dbReference type="ARBA" id="ARBA00023136"/>
    </source>
</evidence>
<dbReference type="STRING" id="101127.A0A1X2GWU7"/>
<evidence type="ECO:0000256" key="1">
    <source>
        <dbReference type="ARBA" id="ARBA00005500"/>
    </source>
</evidence>
<dbReference type="EMBL" id="MCGT01000001">
    <property type="protein sequence ID" value="ORX62551.1"/>
    <property type="molecule type" value="Genomic_DNA"/>
</dbReference>
<dbReference type="Proteomes" id="UP000242146">
    <property type="component" value="Unassembled WGS sequence"/>
</dbReference>
<comment type="subcellular location">
    <subcellularLocation>
        <location evidence="6">Membrane</location>
        <topology evidence="6">Single-pass membrane protein</topology>
    </subcellularLocation>
    <subcellularLocation>
        <location evidence="6">Endoplasmic reticulum membrane</location>
        <topology evidence="6">Single-pass membrane protein</topology>
    </subcellularLocation>
</comment>
<comment type="caution">
    <text evidence="7">The sequence shown here is derived from an EMBL/GenBank/DDBJ whole genome shotgun (WGS) entry which is preliminary data.</text>
</comment>
<evidence type="ECO:0000313" key="8">
    <source>
        <dbReference type="Proteomes" id="UP000242146"/>
    </source>
</evidence>
<organism evidence="7 8">
    <name type="scientific">Hesseltinella vesiculosa</name>
    <dbReference type="NCBI Taxonomy" id="101127"/>
    <lineage>
        <taxon>Eukaryota</taxon>
        <taxon>Fungi</taxon>
        <taxon>Fungi incertae sedis</taxon>
        <taxon>Mucoromycota</taxon>
        <taxon>Mucoromycotina</taxon>
        <taxon>Mucoromycetes</taxon>
        <taxon>Mucorales</taxon>
        <taxon>Cunninghamellaceae</taxon>
        <taxon>Hesseltinella</taxon>
    </lineage>
</organism>
<gene>
    <name evidence="7" type="ORF">DM01DRAFT_362998</name>
</gene>
<dbReference type="GO" id="GO:0005789">
    <property type="term" value="C:endoplasmic reticulum membrane"/>
    <property type="evidence" value="ECO:0007669"/>
    <property type="project" value="UniProtKB-SubCell"/>
</dbReference>
<dbReference type="Pfam" id="PF06624">
    <property type="entry name" value="RAMP4"/>
    <property type="match status" value="1"/>
</dbReference>
<dbReference type="AlphaFoldDB" id="A0A1X2GWU7"/>